<evidence type="ECO:0000256" key="2">
    <source>
        <dbReference type="SAM" id="Coils"/>
    </source>
</evidence>
<dbReference type="PANTHER" id="PTHR14215:SF0">
    <property type="entry name" value="WH2 DOMAIN-CONTAINING PROTEIN"/>
    <property type="match status" value="1"/>
</dbReference>
<feature type="compositionally biased region" description="Acidic residues" evidence="3">
    <location>
        <begin position="296"/>
        <end position="310"/>
    </location>
</feature>
<evidence type="ECO:0000256" key="3">
    <source>
        <dbReference type="SAM" id="MobiDB-lite"/>
    </source>
</evidence>
<comment type="similarity">
    <text evidence="1">Belongs to the MTFR1 family.</text>
</comment>
<dbReference type="Proteomes" id="UP000783686">
    <property type="component" value="Unassembled WGS sequence"/>
</dbReference>
<feature type="coiled-coil region" evidence="2">
    <location>
        <begin position="149"/>
        <end position="176"/>
    </location>
</feature>
<keyword evidence="5" id="KW-1185">Reference proteome</keyword>
<evidence type="ECO:0000313" key="5">
    <source>
        <dbReference type="Proteomes" id="UP000614601"/>
    </source>
</evidence>
<evidence type="ECO:0000313" key="4">
    <source>
        <dbReference type="EMBL" id="CAD5220374.1"/>
    </source>
</evidence>
<protein>
    <submittedName>
        <fullName evidence="4">Uncharacterized protein</fullName>
    </submittedName>
</protein>
<dbReference type="EMBL" id="CAJFCW020000004">
    <property type="protein sequence ID" value="CAG9113597.1"/>
    <property type="molecule type" value="Genomic_DNA"/>
</dbReference>
<keyword evidence="2" id="KW-0175">Coiled coil</keyword>
<dbReference type="AlphaFoldDB" id="A0A811KY45"/>
<dbReference type="PANTHER" id="PTHR14215">
    <property type="entry name" value="PROTEIN OF UNKNOWN FUNCTION DUF729"/>
    <property type="match status" value="1"/>
</dbReference>
<accession>A0A811KY45</accession>
<sequence>MERQFGNVPLNLDSDDGFLVRPQRYSWQEVAEQNRQDQLLSTDMAKNACSAVDIIIAVLNEEMRQLRQWIPRFNLADLLVMARNKIPKIKLQSLVNFMKWFTGTPNRTIQGNDVNIDLALAKLDTSEDFTNSFSDDDDDSIRAASTVCSAVANEKINELEAQLKELQETLKLIMNQNGVVLPAKKEAKSVIPPVSKAAPPPPPPPPPSFFQKKKSPEPPKDPSPHKTEEVTSSDENKPPVPAPRVVGFNLKELGSVKLKKVARTPGGTPIRPSHDHDKNFGFLARAIKEKFRNTGETDDEPETHDDWDDEETKKEEHLQ</sequence>
<comment type="caution">
    <text evidence="4">The sequence shown here is derived from an EMBL/GenBank/DDBJ whole genome shotgun (WGS) entry which is preliminary data.</text>
</comment>
<proteinExistence type="inferred from homology"/>
<dbReference type="Proteomes" id="UP000614601">
    <property type="component" value="Unassembled WGS sequence"/>
</dbReference>
<name>A0A811KY45_9BILA</name>
<feature type="region of interest" description="Disordered" evidence="3">
    <location>
        <begin position="291"/>
        <end position="319"/>
    </location>
</feature>
<organism evidence="4 5">
    <name type="scientific">Bursaphelenchus okinawaensis</name>
    <dbReference type="NCBI Taxonomy" id="465554"/>
    <lineage>
        <taxon>Eukaryota</taxon>
        <taxon>Metazoa</taxon>
        <taxon>Ecdysozoa</taxon>
        <taxon>Nematoda</taxon>
        <taxon>Chromadorea</taxon>
        <taxon>Rhabditida</taxon>
        <taxon>Tylenchina</taxon>
        <taxon>Tylenchomorpha</taxon>
        <taxon>Aphelenchoidea</taxon>
        <taxon>Aphelenchoididae</taxon>
        <taxon>Bursaphelenchus</taxon>
    </lineage>
</organism>
<feature type="region of interest" description="Disordered" evidence="3">
    <location>
        <begin position="192"/>
        <end position="279"/>
    </location>
</feature>
<dbReference type="InterPro" id="IPR007972">
    <property type="entry name" value="Mtfr1"/>
</dbReference>
<evidence type="ECO:0000256" key="1">
    <source>
        <dbReference type="ARBA" id="ARBA00005807"/>
    </source>
</evidence>
<dbReference type="OrthoDB" id="5877972at2759"/>
<feature type="compositionally biased region" description="Basic and acidic residues" evidence="3">
    <location>
        <begin position="214"/>
        <end position="237"/>
    </location>
</feature>
<reference evidence="4" key="1">
    <citation type="submission" date="2020-09" db="EMBL/GenBank/DDBJ databases">
        <authorList>
            <person name="Kikuchi T."/>
        </authorList>
    </citation>
    <scope>NUCLEOTIDE SEQUENCE</scope>
    <source>
        <strain evidence="4">SH1</strain>
    </source>
</reference>
<feature type="compositionally biased region" description="Pro residues" evidence="3">
    <location>
        <begin position="198"/>
        <end position="208"/>
    </location>
</feature>
<gene>
    <name evidence="4" type="ORF">BOKJ2_LOCUS8912</name>
</gene>
<dbReference type="EMBL" id="CAJFDH010000004">
    <property type="protein sequence ID" value="CAD5220374.1"/>
    <property type="molecule type" value="Genomic_DNA"/>
</dbReference>